<dbReference type="EMBL" id="MN739406">
    <property type="protein sequence ID" value="QHT03134.1"/>
    <property type="molecule type" value="Genomic_DNA"/>
</dbReference>
<evidence type="ECO:0000313" key="1">
    <source>
        <dbReference type="EMBL" id="QHT03134.1"/>
    </source>
</evidence>
<proteinExistence type="predicted"/>
<protein>
    <submittedName>
        <fullName evidence="1">Uncharacterized protein</fullName>
    </submittedName>
</protein>
<name>A0A6C0CHM6_9ZZZZ</name>
<reference evidence="1" key="1">
    <citation type="journal article" date="2020" name="Nature">
        <title>Giant virus diversity and host interactions through global metagenomics.</title>
        <authorList>
            <person name="Schulz F."/>
            <person name="Roux S."/>
            <person name="Paez-Espino D."/>
            <person name="Jungbluth S."/>
            <person name="Walsh D.A."/>
            <person name="Denef V.J."/>
            <person name="McMahon K.D."/>
            <person name="Konstantinidis K.T."/>
            <person name="Eloe-Fadrosh E.A."/>
            <person name="Kyrpides N.C."/>
            <person name="Woyke T."/>
        </authorList>
    </citation>
    <scope>NUCLEOTIDE SEQUENCE</scope>
    <source>
        <strain evidence="1">GVMAG-M-3300020727-4</strain>
    </source>
</reference>
<dbReference type="AlphaFoldDB" id="A0A6C0CHM6"/>
<sequence length="72" mass="8600">MDYITCKSCEECGKRIPIDRIIIKSTNDGNCYYCYMCIDYINYMDIKLQELLLKYNITQSTINKEIDEMNSY</sequence>
<organism evidence="1">
    <name type="scientific">viral metagenome</name>
    <dbReference type="NCBI Taxonomy" id="1070528"/>
    <lineage>
        <taxon>unclassified sequences</taxon>
        <taxon>metagenomes</taxon>
        <taxon>organismal metagenomes</taxon>
    </lineage>
</organism>
<accession>A0A6C0CHM6</accession>